<dbReference type="AlphaFoldDB" id="A0A699WUK1"/>
<organism evidence="2">
    <name type="scientific">Tanacetum cinerariifolium</name>
    <name type="common">Dalmatian daisy</name>
    <name type="synonym">Chrysanthemum cinerariifolium</name>
    <dbReference type="NCBI Taxonomy" id="118510"/>
    <lineage>
        <taxon>Eukaryota</taxon>
        <taxon>Viridiplantae</taxon>
        <taxon>Streptophyta</taxon>
        <taxon>Embryophyta</taxon>
        <taxon>Tracheophyta</taxon>
        <taxon>Spermatophyta</taxon>
        <taxon>Magnoliopsida</taxon>
        <taxon>eudicotyledons</taxon>
        <taxon>Gunneridae</taxon>
        <taxon>Pentapetalae</taxon>
        <taxon>asterids</taxon>
        <taxon>campanulids</taxon>
        <taxon>Asterales</taxon>
        <taxon>Asteraceae</taxon>
        <taxon>Asteroideae</taxon>
        <taxon>Anthemideae</taxon>
        <taxon>Anthemidinae</taxon>
        <taxon>Tanacetum</taxon>
    </lineage>
</organism>
<sequence>PETQLQHMLMDPSALPVVHPLLVIRLLIALLRGWIQ</sequence>
<comment type="caution">
    <text evidence="2">The sequence shown here is derived from an EMBL/GenBank/DDBJ whole genome shotgun (WGS) entry which is preliminary data.</text>
</comment>
<feature type="non-terminal residue" evidence="2">
    <location>
        <position position="1"/>
    </location>
</feature>
<keyword evidence="1" id="KW-0472">Membrane</keyword>
<reference evidence="2" key="1">
    <citation type="journal article" date="2019" name="Sci. Rep.">
        <title>Draft genome of Tanacetum cinerariifolium, the natural source of mosquito coil.</title>
        <authorList>
            <person name="Yamashiro T."/>
            <person name="Shiraishi A."/>
            <person name="Satake H."/>
            <person name="Nakayama K."/>
        </authorList>
    </citation>
    <scope>NUCLEOTIDE SEQUENCE</scope>
</reference>
<keyword evidence="1" id="KW-1133">Transmembrane helix</keyword>
<proteinExistence type="predicted"/>
<evidence type="ECO:0000313" key="2">
    <source>
        <dbReference type="EMBL" id="GFD51295.1"/>
    </source>
</evidence>
<accession>A0A699WUK1</accession>
<protein>
    <submittedName>
        <fullName evidence="2">Uncharacterized protein</fullName>
    </submittedName>
</protein>
<keyword evidence="1" id="KW-0812">Transmembrane</keyword>
<feature type="transmembrane region" description="Helical" evidence="1">
    <location>
        <begin position="17"/>
        <end position="35"/>
    </location>
</feature>
<gene>
    <name evidence="2" type="ORF">Tci_923264</name>
</gene>
<name>A0A699WUK1_TANCI</name>
<evidence type="ECO:0000256" key="1">
    <source>
        <dbReference type="SAM" id="Phobius"/>
    </source>
</evidence>
<dbReference type="EMBL" id="BKCJ011768343">
    <property type="protein sequence ID" value="GFD51295.1"/>
    <property type="molecule type" value="Genomic_DNA"/>
</dbReference>